<organism evidence="2 3">
    <name type="scientific">Elysia crispata</name>
    <name type="common">lettuce slug</name>
    <dbReference type="NCBI Taxonomy" id="231223"/>
    <lineage>
        <taxon>Eukaryota</taxon>
        <taxon>Metazoa</taxon>
        <taxon>Spiralia</taxon>
        <taxon>Lophotrochozoa</taxon>
        <taxon>Mollusca</taxon>
        <taxon>Gastropoda</taxon>
        <taxon>Heterobranchia</taxon>
        <taxon>Euthyneura</taxon>
        <taxon>Panpulmonata</taxon>
        <taxon>Sacoglossa</taxon>
        <taxon>Placobranchoidea</taxon>
        <taxon>Plakobranchidae</taxon>
        <taxon>Elysia</taxon>
    </lineage>
</organism>
<comment type="caution">
    <text evidence="2">The sequence shown here is derived from an EMBL/GenBank/DDBJ whole genome shotgun (WGS) entry which is preliminary data.</text>
</comment>
<dbReference type="EMBL" id="JAWDGP010003905">
    <property type="protein sequence ID" value="KAK3769572.1"/>
    <property type="molecule type" value="Genomic_DNA"/>
</dbReference>
<feature type="region of interest" description="Disordered" evidence="1">
    <location>
        <begin position="135"/>
        <end position="230"/>
    </location>
</feature>
<feature type="region of interest" description="Disordered" evidence="1">
    <location>
        <begin position="40"/>
        <end position="120"/>
    </location>
</feature>
<sequence>MWLCHVYLGRRVPICVAPDDHSTICQQIILSWLQQQHQGHKLSVSSPRDDTMSPSSSDRREHDNDIDEDDCISDLDSEISDPSHLEEIDPVSDGGVPRRGSSSPTSSSSPPPNPLIINNPFLPPHLQLPVRASSFELIRPPPPPPPPGMMLTPPSASGPPPAPSSSASSVNSTASDGGNVDHRQSNNNNNNSNNINNNHSQQNHSTSPHSPGPLPPPNIPAPRPLFKPHELAASPDRNQQIPLMRPEHLGPRPLLQLSPGGQATHQQHSPPGVEFMKRDSAPHPAFPAHQDMLNQFAAARAEFLQREAAMSRELAVRERLGQGPGSIALHLPGGGVVSDFLPHHPGRLPTRVDFSKAHELARQEFNGSANSAGGKSSHVHHDQFPQETALPAFSRPSGVLGSAAS</sequence>
<dbReference type="AlphaFoldDB" id="A0AAE0ZJG1"/>
<feature type="compositionally biased region" description="Pro residues" evidence="1">
    <location>
        <begin position="210"/>
        <end position="225"/>
    </location>
</feature>
<feature type="compositionally biased region" description="Polar residues" evidence="1">
    <location>
        <begin position="259"/>
        <end position="269"/>
    </location>
</feature>
<name>A0AAE0ZJG1_9GAST</name>
<evidence type="ECO:0000313" key="2">
    <source>
        <dbReference type="EMBL" id="KAK3769572.1"/>
    </source>
</evidence>
<feature type="compositionally biased region" description="Low complexity" evidence="1">
    <location>
        <begin position="164"/>
        <end position="175"/>
    </location>
</feature>
<evidence type="ECO:0000256" key="1">
    <source>
        <dbReference type="SAM" id="MobiDB-lite"/>
    </source>
</evidence>
<feature type="region of interest" description="Disordered" evidence="1">
    <location>
        <begin position="242"/>
        <end position="272"/>
    </location>
</feature>
<proteinExistence type="predicted"/>
<feature type="compositionally biased region" description="Basic and acidic residues" evidence="1">
    <location>
        <begin position="47"/>
        <end position="63"/>
    </location>
</feature>
<reference evidence="2" key="1">
    <citation type="journal article" date="2023" name="G3 (Bethesda)">
        <title>A reference genome for the long-term kleptoplast-retaining sea slug Elysia crispata morphotype clarki.</title>
        <authorList>
            <person name="Eastman K.E."/>
            <person name="Pendleton A.L."/>
            <person name="Shaikh M.A."/>
            <person name="Suttiyut T."/>
            <person name="Ogas R."/>
            <person name="Tomko P."/>
            <person name="Gavelis G."/>
            <person name="Widhalm J.R."/>
            <person name="Wisecaver J.H."/>
        </authorList>
    </citation>
    <scope>NUCLEOTIDE SEQUENCE</scope>
    <source>
        <strain evidence="2">ECLA1</strain>
    </source>
</reference>
<dbReference type="Proteomes" id="UP001283361">
    <property type="component" value="Unassembled WGS sequence"/>
</dbReference>
<feature type="compositionally biased region" description="Low complexity" evidence="1">
    <location>
        <begin position="367"/>
        <end position="376"/>
    </location>
</feature>
<feature type="compositionally biased region" description="Low complexity" evidence="1">
    <location>
        <begin position="185"/>
        <end position="209"/>
    </location>
</feature>
<gene>
    <name evidence="2" type="ORF">RRG08_044767</name>
</gene>
<evidence type="ECO:0000313" key="3">
    <source>
        <dbReference type="Proteomes" id="UP001283361"/>
    </source>
</evidence>
<feature type="region of interest" description="Disordered" evidence="1">
    <location>
        <begin position="367"/>
        <end position="405"/>
    </location>
</feature>
<protein>
    <submittedName>
        <fullName evidence="2">Uncharacterized protein</fullName>
    </submittedName>
</protein>
<accession>A0AAE0ZJG1</accession>
<feature type="compositionally biased region" description="Pro residues" evidence="1">
    <location>
        <begin position="139"/>
        <end position="148"/>
    </location>
</feature>
<feature type="compositionally biased region" description="Acidic residues" evidence="1">
    <location>
        <begin position="64"/>
        <end position="79"/>
    </location>
</feature>
<keyword evidence="3" id="KW-1185">Reference proteome</keyword>